<keyword evidence="1" id="KW-0812">Transmembrane</keyword>
<keyword evidence="1" id="KW-1133">Transmembrane helix</keyword>
<dbReference type="EMBL" id="SNUZ01000016">
    <property type="protein sequence ID" value="MCL3788487.1"/>
    <property type="molecule type" value="Genomic_DNA"/>
</dbReference>
<evidence type="ECO:0000313" key="3">
    <source>
        <dbReference type="Proteomes" id="UP001056693"/>
    </source>
</evidence>
<sequence length="61" mass="7148">MNIIYLIMITVSPIFITISLYNIIEIYRKIKYVDKYGILMAAYWFAVEVIGLVCLFPILLN</sequence>
<proteinExistence type="predicted"/>
<feature type="transmembrane region" description="Helical" evidence="1">
    <location>
        <begin position="6"/>
        <end position="24"/>
    </location>
</feature>
<accession>A0ABT0NKM1</accession>
<dbReference type="Proteomes" id="UP001056693">
    <property type="component" value="Unassembled WGS sequence"/>
</dbReference>
<keyword evidence="3" id="KW-1185">Reference proteome</keyword>
<evidence type="ECO:0000313" key="2">
    <source>
        <dbReference type="EMBL" id="MCL3788487.1"/>
    </source>
</evidence>
<name>A0ABT0NKM1_9FIRM</name>
<comment type="caution">
    <text evidence="2">The sequence shown here is derived from an EMBL/GenBank/DDBJ whole genome shotgun (WGS) entry which is preliminary data.</text>
</comment>
<feature type="transmembrane region" description="Helical" evidence="1">
    <location>
        <begin position="36"/>
        <end position="60"/>
    </location>
</feature>
<protein>
    <submittedName>
        <fullName evidence="2">Uncharacterized protein</fullName>
    </submittedName>
</protein>
<gene>
    <name evidence="2" type="ORF">E2N93_10910</name>
</gene>
<evidence type="ECO:0000256" key="1">
    <source>
        <dbReference type="SAM" id="Phobius"/>
    </source>
</evidence>
<reference evidence="2 3" key="1">
    <citation type="submission" date="2019-03" db="EMBL/GenBank/DDBJ databases">
        <authorList>
            <person name="Molinero N."/>
            <person name="Sanchez B."/>
            <person name="Walker A."/>
            <person name="Duncan S."/>
            <person name="Delgado S."/>
            <person name="Margolles A."/>
        </authorList>
    </citation>
    <scope>NUCLEOTIDE SEQUENCE [LARGE SCALE GENOMIC DNA]</scope>
    <source>
        <strain evidence="2 3">IPLA60002</strain>
    </source>
</reference>
<organism evidence="2 3">
    <name type="scientific">Ruminococcus bromii</name>
    <dbReference type="NCBI Taxonomy" id="40518"/>
    <lineage>
        <taxon>Bacteria</taxon>
        <taxon>Bacillati</taxon>
        <taxon>Bacillota</taxon>
        <taxon>Clostridia</taxon>
        <taxon>Eubacteriales</taxon>
        <taxon>Oscillospiraceae</taxon>
        <taxon>Ruminococcus</taxon>
    </lineage>
</organism>
<keyword evidence="1" id="KW-0472">Membrane</keyword>